<feature type="domain" description="NAD-dependent epimerase/dehydratase" evidence="2">
    <location>
        <begin position="10"/>
        <end position="198"/>
    </location>
</feature>
<evidence type="ECO:0000259" key="2">
    <source>
        <dbReference type="Pfam" id="PF01370"/>
    </source>
</evidence>
<dbReference type="OMA" id="VLYNTYW"/>
<dbReference type="PANTHER" id="PTHR12126">
    <property type="entry name" value="NADH-UBIQUINONE OXIDOREDUCTASE 39 KDA SUBUNIT-RELATED"/>
    <property type="match status" value="1"/>
</dbReference>
<dbReference type="SUPFAM" id="SSF51735">
    <property type="entry name" value="NAD(P)-binding Rossmann-fold domains"/>
    <property type="match status" value="1"/>
</dbReference>
<organism evidence="3 4">
    <name type="scientific">Wallemia ichthyophaga (strain EXF-994 / CBS 113033)</name>
    <dbReference type="NCBI Taxonomy" id="1299270"/>
    <lineage>
        <taxon>Eukaryota</taxon>
        <taxon>Fungi</taxon>
        <taxon>Dikarya</taxon>
        <taxon>Basidiomycota</taxon>
        <taxon>Wallemiomycotina</taxon>
        <taxon>Wallemiomycetes</taxon>
        <taxon>Wallemiales</taxon>
        <taxon>Wallemiaceae</taxon>
        <taxon>Wallemia</taxon>
    </lineage>
</organism>
<sequence>MTGRRITILGSGFVASNIAQALRGRFPEATVNLGSRQTTPKVDVTDIETVRSAVKGSDTVINTVGLLQASPQVFDKVQHEGAHNAAQAASENASAYIQISAIGSDVNSRLPYALTKAKGEEAARKECKNATIIRPSLVFGSGDSFFNRFSTLSKYLPFLPVFGDGKTLFQPVYVGDVAQAVAVSASAVEDGQIGERVNGKTIEAGGPEVFTYRQIMELVLNYNGRSRAIIPIPWLVAKMQAGIIERLPVPALLSITRDQVEQLKSNNIVTPQHERGADQASFRELLQDFAGVQPRSVHDVLPTYLSPQGHPARMRSGKEDAERCKEEDKRKKREELKNKSSY</sequence>
<name>R9AL79_WALI9</name>
<dbReference type="AlphaFoldDB" id="R9AL79"/>
<dbReference type="InterPro" id="IPR001509">
    <property type="entry name" value="Epimerase_deHydtase"/>
</dbReference>
<feature type="compositionally biased region" description="Basic and acidic residues" evidence="1">
    <location>
        <begin position="316"/>
        <end position="342"/>
    </location>
</feature>
<evidence type="ECO:0000313" key="4">
    <source>
        <dbReference type="Proteomes" id="UP000014064"/>
    </source>
</evidence>
<dbReference type="GO" id="GO:0044877">
    <property type="term" value="F:protein-containing complex binding"/>
    <property type="evidence" value="ECO:0007669"/>
    <property type="project" value="TreeGrafter"/>
</dbReference>
<dbReference type="InterPro" id="IPR036291">
    <property type="entry name" value="NAD(P)-bd_dom_sf"/>
</dbReference>
<accession>R9AL79</accession>
<dbReference type="CDD" id="cd05271">
    <property type="entry name" value="NDUFA9_like_SDR_a"/>
    <property type="match status" value="1"/>
</dbReference>
<dbReference type="InterPro" id="IPR051207">
    <property type="entry name" value="ComplexI_NDUFA9_subunit"/>
</dbReference>
<feature type="region of interest" description="Disordered" evidence="1">
    <location>
        <begin position="303"/>
        <end position="342"/>
    </location>
</feature>
<dbReference type="Proteomes" id="UP000014064">
    <property type="component" value="Unassembled WGS sequence"/>
</dbReference>
<dbReference type="PANTHER" id="PTHR12126:SF11">
    <property type="entry name" value="NADH DEHYDROGENASE [UBIQUINONE] 1 ALPHA SUBCOMPLEX SUBUNIT 9, MITOCHONDRIAL"/>
    <property type="match status" value="1"/>
</dbReference>
<protein>
    <recommendedName>
        <fullName evidence="2">NAD-dependent epimerase/dehydratase domain-containing protein</fullName>
    </recommendedName>
</protein>
<dbReference type="GO" id="GO:0005739">
    <property type="term" value="C:mitochondrion"/>
    <property type="evidence" value="ECO:0007669"/>
    <property type="project" value="TreeGrafter"/>
</dbReference>
<dbReference type="OrthoDB" id="275457at2759"/>
<gene>
    <name evidence="3" type="ORF">J056_000606</name>
</gene>
<reference evidence="4" key="1">
    <citation type="journal article" date="2013" name="BMC Genomics">
        <title>Genome and transcriptome sequencing of the halophilic fungus Wallemia ichthyophaga: haloadaptations present and absent.</title>
        <authorList>
            <person name="Zajc J."/>
            <person name="Liu Y."/>
            <person name="Dai W."/>
            <person name="Yang Z."/>
            <person name="Hu J."/>
            <person name="Gostincar C."/>
            <person name="Gunde-Cimerman N."/>
        </authorList>
    </citation>
    <scope>NUCLEOTIDE SEQUENCE [LARGE SCALE GENOMIC DNA]</scope>
    <source>
        <strain evidence="4">EXF-994 / CBS 113033</strain>
    </source>
</reference>
<proteinExistence type="predicted"/>
<dbReference type="HOGENOM" id="CLU_007383_6_5_1"/>
<dbReference type="EMBL" id="KE007233">
    <property type="protein sequence ID" value="EOR00796.1"/>
    <property type="molecule type" value="Genomic_DNA"/>
</dbReference>
<dbReference type="eggNOG" id="KOG2865">
    <property type="taxonomic scope" value="Eukaryota"/>
</dbReference>
<keyword evidence="4" id="KW-1185">Reference proteome</keyword>
<dbReference type="RefSeq" id="XP_009268509.1">
    <property type="nucleotide sequence ID" value="XM_009270234.1"/>
</dbReference>
<dbReference type="STRING" id="1299270.R9AL79"/>
<evidence type="ECO:0000256" key="1">
    <source>
        <dbReference type="SAM" id="MobiDB-lite"/>
    </source>
</evidence>
<evidence type="ECO:0000313" key="3">
    <source>
        <dbReference type="EMBL" id="EOR00796.1"/>
    </source>
</evidence>
<dbReference type="GeneID" id="20373558"/>
<dbReference type="KEGG" id="wic:J056_000606"/>
<dbReference type="Pfam" id="PF01370">
    <property type="entry name" value="Epimerase"/>
    <property type="match status" value="1"/>
</dbReference>
<dbReference type="Gene3D" id="3.40.50.720">
    <property type="entry name" value="NAD(P)-binding Rossmann-like Domain"/>
    <property type="match status" value="1"/>
</dbReference>